<dbReference type="EC" id="2.1.1.-" evidence="5"/>
<dbReference type="InterPro" id="IPR001091">
    <property type="entry name" value="RM_Methyltransferase"/>
</dbReference>
<accession>A0ABU3SFC3</accession>
<dbReference type="Pfam" id="PF01555">
    <property type="entry name" value="N6_N4_Mtase"/>
    <property type="match status" value="1"/>
</dbReference>
<dbReference type="PROSITE" id="PS00092">
    <property type="entry name" value="N6_MTASE"/>
    <property type="match status" value="1"/>
</dbReference>
<keyword evidence="9" id="KW-1185">Reference proteome</keyword>
<dbReference type="InterPro" id="IPR015840">
    <property type="entry name" value="DNA_MeTrfase_ParB"/>
</dbReference>
<evidence type="ECO:0000256" key="1">
    <source>
        <dbReference type="ARBA" id="ARBA00006594"/>
    </source>
</evidence>
<dbReference type="RefSeq" id="WP_316021202.1">
    <property type="nucleotide sequence ID" value="NZ_JAWDID010000071.1"/>
</dbReference>
<dbReference type="InterPro" id="IPR003115">
    <property type="entry name" value="ParB_N"/>
</dbReference>
<dbReference type="PANTHER" id="PTHR13370">
    <property type="entry name" value="RNA METHYLASE-RELATED"/>
    <property type="match status" value="1"/>
</dbReference>
<dbReference type="CDD" id="cd16403">
    <property type="entry name" value="ParB_N_like_MT"/>
    <property type="match status" value="1"/>
</dbReference>
<evidence type="ECO:0000256" key="5">
    <source>
        <dbReference type="RuleBase" id="RU362026"/>
    </source>
</evidence>
<evidence type="ECO:0000256" key="3">
    <source>
        <dbReference type="ARBA" id="ARBA00022679"/>
    </source>
</evidence>
<dbReference type="PANTHER" id="PTHR13370:SF3">
    <property type="entry name" value="TRNA (GUANINE(10)-N2)-METHYLTRANSFERASE HOMOLOG"/>
    <property type="match status" value="1"/>
</dbReference>
<dbReference type="PIRSF" id="PIRSF036758">
    <property type="entry name" value="Aden_M_ParB"/>
    <property type="match status" value="1"/>
</dbReference>
<dbReference type="InterPro" id="IPR036086">
    <property type="entry name" value="ParB/Sulfiredoxin_sf"/>
</dbReference>
<gene>
    <name evidence="8" type="ORF">RKE40_26685</name>
</gene>
<evidence type="ECO:0000313" key="9">
    <source>
        <dbReference type="Proteomes" id="UP001254257"/>
    </source>
</evidence>
<evidence type="ECO:0000259" key="7">
    <source>
        <dbReference type="SMART" id="SM00470"/>
    </source>
</evidence>
<sequence>MTSNLVELHVELVDINLLKPYAMNARAHSRKQVRRIGDSIKQFGFTNPLLIDELGEVIAGHGRLQAAQQLKLGQVPVIRLRHLDTAQKRALRLADNRIAELSSWTAELLTSELQFLVETDFAVEVTGFDTIDLDRILTPANAADDPDDAPVPAPPDQPTSRSGDIWLLGNHKLICGDARLPETYTALLGAELADLVIADPPYNVPISGHVSGTNRHGNFAMASGEMSRAEFQRFLSQVLTCARDRSRPGSVHYAFMDWRSLAELLAVGANVYAQLLNICVWAKTNAGMGSFYRSQHEFIAVFRHGDVAHINNVQLGRLGRHRSNLWTYAGATTFSRTRDADLVDHPTVKPTAMIADAIRDASRPGDLVLDPFGGSGSTLLAADKVGRRAALIEFDPAYADVILRRFEERTGIAPILAATGLTVHVVQRQRRQEAHHGE</sequence>
<comment type="similarity">
    <text evidence="1 5">Belongs to the N(4)/N(6)-methyltransferase family.</text>
</comment>
<evidence type="ECO:0000256" key="2">
    <source>
        <dbReference type="ARBA" id="ARBA00022603"/>
    </source>
</evidence>
<dbReference type="SMART" id="SM00470">
    <property type="entry name" value="ParB"/>
    <property type="match status" value="1"/>
</dbReference>
<feature type="domain" description="ParB-like N-terminal" evidence="7">
    <location>
        <begin position="11"/>
        <end position="97"/>
    </location>
</feature>
<organism evidence="8 9">
    <name type="scientific">Bosea rubneri</name>
    <dbReference type="NCBI Taxonomy" id="3075434"/>
    <lineage>
        <taxon>Bacteria</taxon>
        <taxon>Pseudomonadati</taxon>
        <taxon>Pseudomonadota</taxon>
        <taxon>Alphaproteobacteria</taxon>
        <taxon>Hyphomicrobiales</taxon>
        <taxon>Boseaceae</taxon>
        <taxon>Bosea</taxon>
    </lineage>
</organism>
<dbReference type="SUPFAM" id="SSF53335">
    <property type="entry name" value="S-adenosyl-L-methionine-dependent methyltransferases"/>
    <property type="match status" value="1"/>
</dbReference>
<dbReference type="InterPro" id="IPR002052">
    <property type="entry name" value="DNA_methylase_N6_adenine_CS"/>
</dbReference>
<name>A0ABU3SFC3_9HYPH</name>
<feature type="region of interest" description="Disordered" evidence="6">
    <location>
        <begin position="140"/>
        <end position="162"/>
    </location>
</feature>
<proteinExistence type="inferred from homology"/>
<dbReference type="Proteomes" id="UP001254257">
    <property type="component" value="Unassembled WGS sequence"/>
</dbReference>
<comment type="catalytic activity">
    <reaction evidence="4">
        <text>a 2'-deoxyadenosine in DNA + S-adenosyl-L-methionine = an N(6)-methyl-2'-deoxyadenosine in DNA + S-adenosyl-L-homocysteine + H(+)</text>
        <dbReference type="Rhea" id="RHEA:15197"/>
        <dbReference type="Rhea" id="RHEA-COMP:12418"/>
        <dbReference type="Rhea" id="RHEA-COMP:12419"/>
        <dbReference type="ChEBI" id="CHEBI:15378"/>
        <dbReference type="ChEBI" id="CHEBI:57856"/>
        <dbReference type="ChEBI" id="CHEBI:59789"/>
        <dbReference type="ChEBI" id="CHEBI:90615"/>
        <dbReference type="ChEBI" id="CHEBI:90616"/>
        <dbReference type="EC" id="2.1.1.72"/>
    </reaction>
</comment>
<keyword evidence="2 8" id="KW-0489">Methyltransferase</keyword>
<protein>
    <recommendedName>
        <fullName evidence="5">Methyltransferase</fullName>
        <ecNumber evidence="5">2.1.1.-</ecNumber>
    </recommendedName>
</protein>
<dbReference type="Gene3D" id="3.40.50.150">
    <property type="entry name" value="Vaccinia Virus protein VP39"/>
    <property type="match status" value="1"/>
</dbReference>
<dbReference type="GO" id="GO:0032259">
    <property type="term" value="P:methylation"/>
    <property type="evidence" value="ECO:0007669"/>
    <property type="project" value="UniProtKB-KW"/>
</dbReference>
<reference evidence="8 9" key="1">
    <citation type="submission" date="2023-09" db="EMBL/GenBank/DDBJ databases">
        <title>Whole genome shotgun sequencing (WGS) of Bosea sp. ZW T0_25, isolated from stored onions (Allium cepa).</title>
        <authorList>
            <person name="Stoll D.A."/>
            <person name="Huch M."/>
        </authorList>
    </citation>
    <scope>NUCLEOTIDE SEQUENCE [LARGE SCALE GENOMIC DNA]</scope>
    <source>
        <strain evidence="8 9">ZW T0_25</strain>
    </source>
</reference>
<evidence type="ECO:0000256" key="6">
    <source>
        <dbReference type="SAM" id="MobiDB-lite"/>
    </source>
</evidence>
<dbReference type="Gene3D" id="3.90.1530.10">
    <property type="entry name" value="Conserved hypothetical protein from pyrococcus furiosus pfu- 392566-001, ParB domain"/>
    <property type="match status" value="1"/>
</dbReference>
<dbReference type="InterPro" id="IPR002941">
    <property type="entry name" value="DNA_methylase_N4/N6"/>
</dbReference>
<comment type="caution">
    <text evidence="8">The sequence shown here is derived from an EMBL/GenBank/DDBJ whole genome shotgun (WGS) entry which is preliminary data.</text>
</comment>
<dbReference type="GO" id="GO:0008168">
    <property type="term" value="F:methyltransferase activity"/>
    <property type="evidence" value="ECO:0007669"/>
    <property type="project" value="UniProtKB-KW"/>
</dbReference>
<dbReference type="Pfam" id="PF02195">
    <property type="entry name" value="ParB_N"/>
    <property type="match status" value="1"/>
</dbReference>
<dbReference type="InterPro" id="IPR029063">
    <property type="entry name" value="SAM-dependent_MTases_sf"/>
</dbReference>
<dbReference type="EMBL" id="JAWDID010000071">
    <property type="protein sequence ID" value="MDU0343490.1"/>
    <property type="molecule type" value="Genomic_DNA"/>
</dbReference>
<dbReference type="SUPFAM" id="SSF110849">
    <property type="entry name" value="ParB/Sulfiredoxin"/>
    <property type="match status" value="1"/>
</dbReference>
<dbReference type="PRINTS" id="PR00508">
    <property type="entry name" value="S21N4MTFRASE"/>
</dbReference>
<evidence type="ECO:0000313" key="8">
    <source>
        <dbReference type="EMBL" id="MDU0343490.1"/>
    </source>
</evidence>
<evidence type="ECO:0000256" key="4">
    <source>
        <dbReference type="ARBA" id="ARBA00047942"/>
    </source>
</evidence>
<keyword evidence="3" id="KW-0808">Transferase</keyword>